<name>A0AAN8UZ22_9MAGN</name>
<dbReference type="EMBL" id="JBAMMX010000019">
    <property type="protein sequence ID" value="KAK6921859.1"/>
    <property type="molecule type" value="Genomic_DNA"/>
</dbReference>
<keyword evidence="6" id="KW-0442">Lipid degradation</keyword>
<evidence type="ECO:0000256" key="4">
    <source>
        <dbReference type="ARBA" id="ARBA00022729"/>
    </source>
</evidence>
<protein>
    <submittedName>
        <fullName evidence="9">GDSL lipase/esterase</fullName>
    </submittedName>
</protein>
<dbReference type="InterPro" id="IPR036514">
    <property type="entry name" value="SGNH_hydro_sf"/>
</dbReference>
<organism evidence="9 10">
    <name type="scientific">Dillenia turbinata</name>
    <dbReference type="NCBI Taxonomy" id="194707"/>
    <lineage>
        <taxon>Eukaryota</taxon>
        <taxon>Viridiplantae</taxon>
        <taxon>Streptophyta</taxon>
        <taxon>Embryophyta</taxon>
        <taxon>Tracheophyta</taxon>
        <taxon>Spermatophyta</taxon>
        <taxon>Magnoliopsida</taxon>
        <taxon>eudicotyledons</taxon>
        <taxon>Gunneridae</taxon>
        <taxon>Pentapetalae</taxon>
        <taxon>Dilleniales</taxon>
        <taxon>Dilleniaceae</taxon>
        <taxon>Dillenia</taxon>
    </lineage>
</organism>
<dbReference type="PANTHER" id="PTHR45650">
    <property type="entry name" value="GDSL-LIKE LIPASE/ACYLHYDROLASE-RELATED"/>
    <property type="match status" value="1"/>
</dbReference>
<dbReference type="InterPro" id="IPR051238">
    <property type="entry name" value="GDSL_esterase/lipase"/>
</dbReference>
<evidence type="ECO:0000256" key="8">
    <source>
        <dbReference type="SAM" id="SignalP"/>
    </source>
</evidence>
<sequence length="371" mass="42294">MRTLFFLLLFSFNLELFHGYSTIEYEEHSLSSDECCKTSNLPALYVFGDSLIECGNNKHLPKAGRVDFLPYGIDFNRIPTGRVTNGKTVVDFIALKLGLPFAPAYLTLLEFQRRKISTGISYASAGSGILPDIGGARVGACLSFDDQMDLFQSTVENDLSKQFKQQRELNEHLSNSLFFISFGVNDYSNYVKHLNDTKCHRSPEDFAEFLLNKFGTRLKRLYNLGARKFLVNNVAAIGCIPGFIKRWKYQFGNCVDSVNHIVNLYNERLPGYLQNLQSQYPETTFMHMEFFKFFLDININPQKYGITNTTNACCVLGEDLGCIPNEAPCEDRDKHLYFDINHPSQVANYLFVKQYLSDSMICKLSNVTGLW</sequence>
<dbReference type="InterPro" id="IPR001087">
    <property type="entry name" value="GDSL"/>
</dbReference>
<evidence type="ECO:0000256" key="2">
    <source>
        <dbReference type="ARBA" id="ARBA00008668"/>
    </source>
</evidence>
<dbReference type="GO" id="GO:0016788">
    <property type="term" value="F:hydrolase activity, acting on ester bonds"/>
    <property type="evidence" value="ECO:0007669"/>
    <property type="project" value="InterPro"/>
</dbReference>
<evidence type="ECO:0000256" key="6">
    <source>
        <dbReference type="ARBA" id="ARBA00022963"/>
    </source>
</evidence>
<reference evidence="9 10" key="1">
    <citation type="submission" date="2023-12" db="EMBL/GenBank/DDBJ databases">
        <title>A high-quality genome assembly for Dillenia turbinata (Dilleniales).</title>
        <authorList>
            <person name="Chanderbali A."/>
        </authorList>
    </citation>
    <scope>NUCLEOTIDE SEQUENCE [LARGE SCALE GENOMIC DNA]</scope>
    <source>
        <strain evidence="9">LSX21</strain>
        <tissue evidence="9">Leaf</tissue>
    </source>
</reference>
<dbReference type="GO" id="GO:0005576">
    <property type="term" value="C:extracellular region"/>
    <property type="evidence" value="ECO:0007669"/>
    <property type="project" value="UniProtKB-SubCell"/>
</dbReference>
<comment type="similarity">
    <text evidence="2">Belongs to the 'GDSL' lipolytic enzyme family.</text>
</comment>
<dbReference type="InterPro" id="IPR035669">
    <property type="entry name" value="SGNH_plant_lipase-like"/>
</dbReference>
<comment type="subcellular location">
    <subcellularLocation>
        <location evidence="1">Secreted</location>
    </subcellularLocation>
</comment>
<dbReference type="Gene3D" id="3.40.50.1110">
    <property type="entry name" value="SGNH hydrolase"/>
    <property type="match status" value="1"/>
</dbReference>
<dbReference type="Pfam" id="PF00657">
    <property type="entry name" value="Lipase_GDSL"/>
    <property type="match status" value="1"/>
</dbReference>
<keyword evidence="4 8" id="KW-0732">Signal</keyword>
<evidence type="ECO:0000256" key="3">
    <source>
        <dbReference type="ARBA" id="ARBA00022525"/>
    </source>
</evidence>
<feature type="signal peptide" evidence="8">
    <location>
        <begin position="1"/>
        <end position="19"/>
    </location>
</feature>
<keyword evidence="3" id="KW-0964">Secreted</keyword>
<feature type="chain" id="PRO_5042933440" evidence="8">
    <location>
        <begin position="20"/>
        <end position="371"/>
    </location>
</feature>
<dbReference type="AlphaFoldDB" id="A0AAN8UZ22"/>
<keyword evidence="5" id="KW-0378">Hydrolase</keyword>
<keyword evidence="10" id="KW-1185">Reference proteome</keyword>
<dbReference type="CDD" id="cd01837">
    <property type="entry name" value="SGNH_plant_lipase_like"/>
    <property type="match status" value="1"/>
</dbReference>
<accession>A0AAN8UZ22</accession>
<proteinExistence type="inferred from homology"/>
<keyword evidence="7" id="KW-0443">Lipid metabolism</keyword>
<dbReference type="Proteomes" id="UP001370490">
    <property type="component" value="Unassembled WGS sequence"/>
</dbReference>
<evidence type="ECO:0000313" key="10">
    <source>
        <dbReference type="Proteomes" id="UP001370490"/>
    </source>
</evidence>
<evidence type="ECO:0000256" key="1">
    <source>
        <dbReference type="ARBA" id="ARBA00004613"/>
    </source>
</evidence>
<evidence type="ECO:0000256" key="7">
    <source>
        <dbReference type="ARBA" id="ARBA00023098"/>
    </source>
</evidence>
<evidence type="ECO:0000313" key="9">
    <source>
        <dbReference type="EMBL" id="KAK6921859.1"/>
    </source>
</evidence>
<dbReference type="GO" id="GO:0016042">
    <property type="term" value="P:lipid catabolic process"/>
    <property type="evidence" value="ECO:0007669"/>
    <property type="project" value="UniProtKB-KW"/>
</dbReference>
<gene>
    <name evidence="9" type="ORF">RJ641_012366</name>
</gene>
<comment type="caution">
    <text evidence="9">The sequence shown here is derived from an EMBL/GenBank/DDBJ whole genome shotgun (WGS) entry which is preliminary data.</text>
</comment>
<evidence type="ECO:0000256" key="5">
    <source>
        <dbReference type="ARBA" id="ARBA00022801"/>
    </source>
</evidence>
<dbReference type="PANTHER" id="PTHR45650:SF5">
    <property type="entry name" value="GDSL-LIKE LIPASE_ACYLHYDROLASE"/>
    <property type="match status" value="1"/>
</dbReference>